<dbReference type="InterPro" id="IPR029021">
    <property type="entry name" value="Prot-tyrosine_phosphatase-like"/>
</dbReference>
<keyword evidence="1" id="KW-1133">Transmembrane helix</keyword>
<proteinExistence type="predicted"/>
<keyword evidence="4" id="KW-1185">Reference proteome</keyword>
<protein>
    <submittedName>
        <fullName evidence="3">Protein tyrosine phosphatase</fullName>
    </submittedName>
</protein>
<feature type="domain" description="DSP-PTPase phosphatase fused to NAD+ Kinase" evidence="2">
    <location>
        <begin position="44"/>
        <end position="148"/>
    </location>
</feature>
<comment type="caution">
    <text evidence="3">The sequence shown here is derived from an EMBL/GenBank/DDBJ whole genome shotgun (WGS) entry which is preliminary data.</text>
</comment>
<dbReference type="SUPFAM" id="SSF52799">
    <property type="entry name" value="(Phosphotyrosine protein) phosphatases II"/>
    <property type="match status" value="1"/>
</dbReference>
<evidence type="ECO:0000313" key="4">
    <source>
        <dbReference type="Proteomes" id="UP000068164"/>
    </source>
</evidence>
<reference evidence="3 4" key="1">
    <citation type="submission" date="2015-11" db="EMBL/GenBank/DDBJ databases">
        <title>Draft Genome Sequence of the Strain BR 10423 (Rhizobium sp.) isolated from nodules of Mimosa pudica.</title>
        <authorList>
            <person name="Barauna A.C."/>
            <person name="Zilli J.E."/>
            <person name="Simoes-Araujo J.L."/>
            <person name="Reis V.M."/>
            <person name="James E.K."/>
            <person name="Reis F.B.Jr."/>
            <person name="Rouws L.F."/>
            <person name="Passos S.R."/>
            <person name="Gois S.R."/>
        </authorList>
    </citation>
    <scope>NUCLEOTIDE SEQUENCE [LARGE SCALE GENOMIC DNA]</scope>
    <source>
        <strain evidence="3 4">BR10423</strain>
    </source>
</reference>
<evidence type="ECO:0000313" key="3">
    <source>
        <dbReference type="EMBL" id="KWV50781.1"/>
    </source>
</evidence>
<dbReference type="RefSeq" id="WP_025660736.1">
    <property type="nucleotide sequence ID" value="NZ_LNCD01000083.1"/>
</dbReference>
<dbReference type="OrthoDB" id="9814896at2"/>
<evidence type="ECO:0000259" key="2">
    <source>
        <dbReference type="Pfam" id="PF22741"/>
    </source>
</evidence>
<feature type="transmembrane region" description="Helical" evidence="1">
    <location>
        <begin position="12"/>
        <end position="30"/>
    </location>
</feature>
<sequence>MKRLWNFRWWKASLIGTVTIGAMFGGYIVYLQASGNFHAVIADQLYRSAQPSPEQLASYVRSHGIETVINLRGMHVGKKWYADEIATARGLGVQHIDFEMSPSKVLSPERAEQLLAIMRAAPKPILLHCQSGADRTGLVSVLYSQQVAGINEDVAERQLSVYYGHIAIPYLSGTYAMDKSWKGLERYFGIQG</sequence>
<organism evidence="3 4">
    <name type="scientific">Rhizobium altiplani</name>
    <dbReference type="NCBI Taxonomy" id="1864509"/>
    <lineage>
        <taxon>Bacteria</taxon>
        <taxon>Pseudomonadati</taxon>
        <taxon>Pseudomonadota</taxon>
        <taxon>Alphaproteobacteria</taxon>
        <taxon>Hyphomicrobiales</taxon>
        <taxon>Rhizobiaceae</taxon>
        <taxon>Rhizobium/Agrobacterium group</taxon>
        <taxon>Rhizobium</taxon>
    </lineage>
</organism>
<accession>A0A120FKI8</accession>
<dbReference type="CDD" id="cd14529">
    <property type="entry name" value="TpbA-like"/>
    <property type="match status" value="1"/>
</dbReference>
<keyword evidence="1" id="KW-0812">Transmembrane</keyword>
<dbReference type="InterPro" id="IPR016130">
    <property type="entry name" value="Tyr_Pase_AS"/>
</dbReference>
<dbReference type="Proteomes" id="UP000068164">
    <property type="component" value="Unassembled WGS sequence"/>
</dbReference>
<dbReference type="InterPro" id="IPR055214">
    <property type="entry name" value="PTP-NADK"/>
</dbReference>
<dbReference type="Gene3D" id="3.90.190.10">
    <property type="entry name" value="Protein tyrosine phosphatase superfamily"/>
    <property type="match status" value="1"/>
</dbReference>
<keyword evidence="1" id="KW-0472">Membrane</keyword>
<dbReference type="Pfam" id="PF22741">
    <property type="entry name" value="PTP-NADK"/>
    <property type="match status" value="1"/>
</dbReference>
<dbReference type="EMBL" id="LNCD01000083">
    <property type="protein sequence ID" value="KWV50781.1"/>
    <property type="molecule type" value="Genomic_DNA"/>
</dbReference>
<dbReference type="PROSITE" id="PS00383">
    <property type="entry name" value="TYR_PHOSPHATASE_1"/>
    <property type="match status" value="1"/>
</dbReference>
<name>A0A120FKI8_9HYPH</name>
<dbReference type="AlphaFoldDB" id="A0A120FKI8"/>
<evidence type="ECO:0000256" key="1">
    <source>
        <dbReference type="SAM" id="Phobius"/>
    </source>
</evidence>
<gene>
    <name evidence="3" type="ORF">AS026_08425</name>
</gene>